<keyword evidence="2" id="KW-0732">Signal</keyword>
<feature type="compositionally biased region" description="Low complexity" evidence="1">
    <location>
        <begin position="104"/>
        <end position="121"/>
    </location>
</feature>
<proteinExistence type="predicted"/>
<organism evidence="3 4">
    <name type="scientific">Coemansia asiatica</name>
    <dbReference type="NCBI Taxonomy" id="1052880"/>
    <lineage>
        <taxon>Eukaryota</taxon>
        <taxon>Fungi</taxon>
        <taxon>Fungi incertae sedis</taxon>
        <taxon>Zoopagomycota</taxon>
        <taxon>Kickxellomycotina</taxon>
        <taxon>Kickxellomycetes</taxon>
        <taxon>Kickxellales</taxon>
        <taxon>Kickxellaceae</taxon>
        <taxon>Coemansia</taxon>
    </lineage>
</organism>
<dbReference type="Proteomes" id="UP001145021">
    <property type="component" value="Unassembled WGS sequence"/>
</dbReference>
<evidence type="ECO:0008006" key="5">
    <source>
        <dbReference type="Google" id="ProtNLM"/>
    </source>
</evidence>
<comment type="caution">
    <text evidence="3">The sequence shown here is derived from an EMBL/GenBank/DDBJ whole genome shotgun (WGS) entry which is preliminary data.</text>
</comment>
<evidence type="ECO:0000256" key="1">
    <source>
        <dbReference type="SAM" id="MobiDB-lite"/>
    </source>
</evidence>
<sequence>MDRRLHLIVLLRLSPRCMLLRAASNMLRDIHRGINRDIRRDTHRGINSTSRQDINSSRTIHNKATANNNSTVSSSKAMASHPIPTLVIRHVPKDIPRKTRAILSSSTKAPSSTKATSSSSSNRIMDP</sequence>
<keyword evidence="4" id="KW-1185">Reference proteome</keyword>
<dbReference type="EMBL" id="JANBOH010000249">
    <property type="protein sequence ID" value="KAJ1643507.1"/>
    <property type="molecule type" value="Genomic_DNA"/>
</dbReference>
<evidence type="ECO:0000256" key="2">
    <source>
        <dbReference type="SAM" id="SignalP"/>
    </source>
</evidence>
<dbReference type="AlphaFoldDB" id="A0A9W7XII3"/>
<feature type="signal peptide" evidence="2">
    <location>
        <begin position="1"/>
        <end position="22"/>
    </location>
</feature>
<feature type="region of interest" description="Disordered" evidence="1">
    <location>
        <begin position="94"/>
        <end position="127"/>
    </location>
</feature>
<feature type="chain" id="PRO_5040812591" description="Secreted protein" evidence="2">
    <location>
        <begin position="23"/>
        <end position="127"/>
    </location>
</feature>
<name>A0A9W7XII3_9FUNG</name>
<evidence type="ECO:0000313" key="3">
    <source>
        <dbReference type="EMBL" id="KAJ1643507.1"/>
    </source>
</evidence>
<accession>A0A9W7XII3</accession>
<gene>
    <name evidence="3" type="ORF">LPJ64_004733</name>
</gene>
<protein>
    <recommendedName>
        <fullName evidence="5">Secreted protein</fullName>
    </recommendedName>
</protein>
<evidence type="ECO:0000313" key="4">
    <source>
        <dbReference type="Proteomes" id="UP001145021"/>
    </source>
</evidence>
<reference evidence="3" key="1">
    <citation type="submission" date="2022-07" db="EMBL/GenBank/DDBJ databases">
        <title>Phylogenomic reconstructions and comparative analyses of Kickxellomycotina fungi.</title>
        <authorList>
            <person name="Reynolds N.K."/>
            <person name="Stajich J.E."/>
            <person name="Barry K."/>
            <person name="Grigoriev I.V."/>
            <person name="Crous P."/>
            <person name="Smith M.E."/>
        </authorList>
    </citation>
    <scope>NUCLEOTIDE SEQUENCE</scope>
    <source>
        <strain evidence="3">NBRC 105413</strain>
    </source>
</reference>